<accession>A0A8J7YR40</accession>
<dbReference type="InterPro" id="IPR017969">
    <property type="entry name" value="Heavy-metal-associated_CS"/>
</dbReference>
<evidence type="ECO:0000313" key="3">
    <source>
        <dbReference type="EMBL" id="MBX8632823.1"/>
    </source>
</evidence>
<sequence>MNENHNESVMLRVSGMTCQDCVMHVKKAILSLDGVSEAKVDLKTGDANVVYEPDRVKPEDILALRIFRPPSHYRASIKER</sequence>
<comment type="caution">
    <text evidence="3">The sequence shown here is derived from an EMBL/GenBank/DDBJ whole genome shotgun (WGS) entry which is preliminary data.</text>
</comment>
<dbReference type="Proteomes" id="UP000716004">
    <property type="component" value="Unassembled WGS sequence"/>
</dbReference>
<dbReference type="EMBL" id="JAGVSJ010000079">
    <property type="protein sequence ID" value="MBX8632823.1"/>
    <property type="molecule type" value="Genomic_DNA"/>
</dbReference>
<name>A0A8J7YR40_9ARCH</name>
<dbReference type="InterPro" id="IPR006121">
    <property type="entry name" value="HMA_dom"/>
</dbReference>
<dbReference type="Pfam" id="PF00403">
    <property type="entry name" value="HMA"/>
    <property type="match status" value="1"/>
</dbReference>
<reference evidence="3" key="1">
    <citation type="submission" date="2021-04" db="EMBL/GenBank/DDBJ databases">
        <title>Genomic insights into ecological role and evolution of a novel Thermoplasmata order Candidatus Sysuiplasmatales.</title>
        <authorList>
            <person name="Yuan Y."/>
        </authorList>
    </citation>
    <scope>NUCLEOTIDE SEQUENCE</scope>
    <source>
        <strain evidence="3">YP2-bin.285</strain>
    </source>
</reference>
<organism evidence="3 4">
    <name type="scientific">Candidatus Sysuiplasma superficiale</name>
    <dbReference type="NCBI Taxonomy" id="2823368"/>
    <lineage>
        <taxon>Archaea</taxon>
        <taxon>Methanobacteriati</taxon>
        <taxon>Thermoplasmatota</taxon>
        <taxon>Thermoplasmata</taxon>
        <taxon>Candidatus Sysuiplasmatales</taxon>
        <taxon>Candidatus Sysuiplasmataceae</taxon>
        <taxon>Candidatus Sysuiplasma</taxon>
    </lineage>
</organism>
<dbReference type="InterPro" id="IPR036163">
    <property type="entry name" value="HMA_dom_sf"/>
</dbReference>
<feature type="domain" description="HMA" evidence="2">
    <location>
        <begin position="7"/>
        <end position="73"/>
    </location>
</feature>
<dbReference type="PROSITE" id="PS50846">
    <property type="entry name" value="HMA_2"/>
    <property type="match status" value="1"/>
</dbReference>
<gene>
    <name evidence="3" type="ORF">J9259_09995</name>
</gene>
<dbReference type="AlphaFoldDB" id="A0A8J7YR40"/>
<evidence type="ECO:0000256" key="1">
    <source>
        <dbReference type="ARBA" id="ARBA00022723"/>
    </source>
</evidence>
<dbReference type="CDD" id="cd00371">
    <property type="entry name" value="HMA"/>
    <property type="match status" value="1"/>
</dbReference>
<dbReference type="GO" id="GO:0046872">
    <property type="term" value="F:metal ion binding"/>
    <property type="evidence" value="ECO:0007669"/>
    <property type="project" value="UniProtKB-KW"/>
</dbReference>
<dbReference type="Gene3D" id="3.30.70.100">
    <property type="match status" value="1"/>
</dbReference>
<dbReference type="FunFam" id="3.30.70.100:FF:000001">
    <property type="entry name" value="ATPase copper transporting beta"/>
    <property type="match status" value="1"/>
</dbReference>
<keyword evidence="1" id="KW-0479">Metal-binding</keyword>
<evidence type="ECO:0000259" key="2">
    <source>
        <dbReference type="PROSITE" id="PS50846"/>
    </source>
</evidence>
<evidence type="ECO:0000313" key="4">
    <source>
        <dbReference type="Proteomes" id="UP000716004"/>
    </source>
</evidence>
<proteinExistence type="predicted"/>
<dbReference type="SUPFAM" id="SSF55008">
    <property type="entry name" value="HMA, heavy metal-associated domain"/>
    <property type="match status" value="1"/>
</dbReference>
<dbReference type="PROSITE" id="PS01047">
    <property type="entry name" value="HMA_1"/>
    <property type="match status" value="1"/>
</dbReference>
<protein>
    <submittedName>
        <fullName evidence="3">Heavy-metal-associated domain-containing protein</fullName>
    </submittedName>
</protein>